<keyword evidence="3" id="KW-1185">Reference proteome</keyword>
<organism evidence="2 3">
    <name type="scientific">Rhodococcus gannanensis</name>
    <dbReference type="NCBI Taxonomy" id="1960308"/>
    <lineage>
        <taxon>Bacteria</taxon>
        <taxon>Bacillati</taxon>
        <taxon>Actinomycetota</taxon>
        <taxon>Actinomycetes</taxon>
        <taxon>Mycobacteriales</taxon>
        <taxon>Nocardiaceae</taxon>
        <taxon>Rhodococcus</taxon>
    </lineage>
</organism>
<feature type="transmembrane region" description="Helical" evidence="1">
    <location>
        <begin position="26"/>
        <end position="48"/>
    </location>
</feature>
<reference evidence="3" key="1">
    <citation type="journal article" date="2019" name="Int. J. Syst. Evol. Microbiol.">
        <title>The Global Catalogue of Microorganisms (GCM) 10K type strain sequencing project: providing services to taxonomists for standard genome sequencing and annotation.</title>
        <authorList>
            <consortium name="The Broad Institute Genomics Platform"/>
            <consortium name="The Broad Institute Genome Sequencing Center for Infectious Disease"/>
            <person name="Wu L."/>
            <person name="Ma J."/>
        </authorList>
    </citation>
    <scope>NUCLEOTIDE SEQUENCE [LARGE SCALE GENOMIC DNA]</scope>
    <source>
        <strain evidence="3">DT72</strain>
    </source>
</reference>
<evidence type="ECO:0000256" key="1">
    <source>
        <dbReference type="SAM" id="Phobius"/>
    </source>
</evidence>
<dbReference type="RefSeq" id="WP_378484474.1">
    <property type="nucleotide sequence ID" value="NZ_JBHUFB010000009.1"/>
</dbReference>
<comment type="caution">
    <text evidence="2">The sequence shown here is derived from an EMBL/GenBank/DDBJ whole genome shotgun (WGS) entry which is preliminary data.</text>
</comment>
<name>A0ABW4P1I2_9NOCA</name>
<evidence type="ECO:0000313" key="3">
    <source>
        <dbReference type="Proteomes" id="UP001597286"/>
    </source>
</evidence>
<evidence type="ECO:0000313" key="2">
    <source>
        <dbReference type="EMBL" id="MFD1811936.1"/>
    </source>
</evidence>
<keyword evidence="1" id="KW-0472">Membrane</keyword>
<dbReference type="EMBL" id="JBHUFB010000009">
    <property type="protein sequence ID" value="MFD1811936.1"/>
    <property type="molecule type" value="Genomic_DNA"/>
</dbReference>
<gene>
    <name evidence="2" type="ORF">ACFSJG_06885</name>
</gene>
<feature type="transmembrane region" description="Helical" evidence="1">
    <location>
        <begin position="84"/>
        <end position="103"/>
    </location>
</feature>
<keyword evidence="1" id="KW-0812">Transmembrane</keyword>
<feature type="transmembrane region" description="Helical" evidence="1">
    <location>
        <begin position="54"/>
        <end position="72"/>
    </location>
</feature>
<accession>A0ABW4P1I2</accession>
<evidence type="ECO:0008006" key="4">
    <source>
        <dbReference type="Google" id="ProtNLM"/>
    </source>
</evidence>
<sequence length="144" mass="15591">MTVRTHPTTSPATTGRHTTYARQVPLVLAAAFTLSVVHTVHSSIVGIADPGWEVTDPGVWAFYAVAFGMTALSRRDDRRIQAGVLAFLVALLAIAMLVYPSMFGPEQQTTFGWIENDLYVGGLATTAYLTVLRLRRVTIAPTNG</sequence>
<dbReference type="Proteomes" id="UP001597286">
    <property type="component" value="Unassembled WGS sequence"/>
</dbReference>
<protein>
    <recommendedName>
        <fullName evidence="4">Integral membrane protein</fullName>
    </recommendedName>
</protein>
<keyword evidence="1" id="KW-1133">Transmembrane helix</keyword>
<proteinExistence type="predicted"/>